<reference evidence="1" key="1">
    <citation type="submission" date="2015-07" db="EMBL/GenBank/DDBJ databases">
        <title>MeaNS - Measles Nucleotide Surveillance Program.</title>
        <authorList>
            <person name="Tran T."/>
            <person name="Druce J."/>
        </authorList>
    </citation>
    <scope>NUCLEOTIDE SEQUENCE</scope>
    <source>
        <strain evidence="1">UCB-OBI-ISO-001</strain>
        <tissue evidence="1">Gonad</tissue>
    </source>
</reference>
<protein>
    <submittedName>
        <fullName evidence="1">Uncharacterized protein</fullName>
    </submittedName>
</protein>
<name>A0A0L8HRB9_OCTBM</name>
<organism evidence="1">
    <name type="scientific">Octopus bimaculoides</name>
    <name type="common">California two-spotted octopus</name>
    <dbReference type="NCBI Taxonomy" id="37653"/>
    <lineage>
        <taxon>Eukaryota</taxon>
        <taxon>Metazoa</taxon>
        <taxon>Spiralia</taxon>
        <taxon>Lophotrochozoa</taxon>
        <taxon>Mollusca</taxon>
        <taxon>Cephalopoda</taxon>
        <taxon>Coleoidea</taxon>
        <taxon>Octopodiformes</taxon>
        <taxon>Octopoda</taxon>
        <taxon>Incirrata</taxon>
        <taxon>Octopodidae</taxon>
        <taxon>Octopus</taxon>
    </lineage>
</organism>
<proteinExistence type="predicted"/>
<dbReference type="EMBL" id="KQ417476">
    <property type="protein sequence ID" value="KOF91813.1"/>
    <property type="molecule type" value="Genomic_DNA"/>
</dbReference>
<sequence>MKKRPPPKAITISGFPCIYLYNFINYKGRGKELNSSAGTRKYRMIQYRITHTAKRVNDGKKETVIIKEKSPKCETFEEHTWYP</sequence>
<evidence type="ECO:0000313" key="1">
    <source>
        <dbReference type="EMBL" id="KOF91813.1"/>
    </source>
</evidence>
<dbReference type="AlphaFoldDB" id="A0A0L8HRB9"/>
<gene>
    <name evidence="1" type="ORF">OCBIM_22008045mg</name>
</gene>
<accession>A0A0L8HRB9</accession>